<dbReference type="AlphaFoldDB" id="A0A233V6M0"/>
<feature type="transmembrane region" description="Helical" evidence="2">
    <location>
        <begin position="407"/>
        <end position="427"/>
    </location>
</feature>
<organism evidence="3 4">
    <name type="scientific">Finegoldia magna</name>
    <name type="common">Peptostreptococcus magnus</name>
    <dbReference type="NCBI Taxonomy" id="1260"/>
    <lineage>
        <taxon>Bacteria</taxon>
        <taxon>Bacillati</taxon>
        <taxon>Bacillota</taxon>
        <taxon>Tissierellia</taxon>
        <taxon>Tissierellales</taxon>
        <taxon>Peptoniphilaceae</taxon>
        <taxon>Finegoldia</taxon>
    </lineage>
</organism>
<feature type="transmembrane region" description="Helical" evidence="2">
    <location>
        <begin position="7"/>
        <end position="26"/>
    </location>
</feature>
<proteinExistence type="inferred from homology"/>
<feature type="transmembrane region" description="Helical" evidence="2">
    <location>
        <begin position="126"/>
        <end position="149"/>
    </location>
</feature>
<protein>
    <submittedName>
        <fullName evidence="3">Citrate:sodium symporter</fullName>
    </submittedName>
</protein>
<dbReference type="InterPro" id="IPR004679">
    <property type="entry name" value="2-OHcarboxylate_transport"/>
</dbReference>
<dbReference type="Pfam" id="PF03390">
    <property type="entry name" value="2HCT"/>
    <property type="match status" value="1"/>
</dbReference>
<keyword evidence="2" id="KW-1133">Transmembrane helix</keyword>
<feature type="transmembrane region" description="Helical" evidence="2">
    <location>
        <begin position="194"/>
        <end position="212"/>
    </location>
</feature>
<dbReference type="PIRSF" id="PIRSF005348">
    <property type="entry name" value="YxkH"/>
    <property type="match status" value="1"/>
</dbReference>
<evidence type="ECO:0000256" key="2">
    <source>
        <dbReference type="SAM" id="Phobius"/>
    </source>
</evidence>
<keyword evidence="1" id="KW-0769">Symport</keyword>
<keyword evidence="1" id="KW-0813">Transport</keyword>
<dbReference type="PANTHER" id="PTHR40033">
    <property type="entry name" value="NA(+)-MALATE SYMPORTER"/>
    <property type="match status" value="1"/>
</dbReference>
<dbReference type="EMBL" id="NDYC01000015">
    <property type="protein sequence ID" value="OXZ28041.1"/>
    <property type="molecule type" value="Genomic_DNA"/>
</dbReference>
<comment type="similarity">
    <text evidence="1">Belongs to the 2-hydroxycarboxylate transporter (2-HCT) (TC 2.A.24) family.</text>
</comment>
<feature type="transmembrane region" description="Helical" evidence="2">
    <location>
        <begin position="345"/>
        <end position="369"/>
    </location>
</feature>
<dbReference type="GO" id="GO:0005886">
    <property type="term" value="C:plasma membrane"/>
    <property type="evidence" value="ECO:0007669"/>
    <property type="project" value="UniProtKB-UniRule"/>
</dbReference>
<evidence type="ECO:0000256" key="1">
    <source>
        <dbReference type="PIRNR" id="PIRNR005348"/>
    </source>
</evidence>
<keyword evidence="1 2" id="KW-0472">Membrane</keyword>
<evidence type="ECO:0000313" key="4">
    <source>
        <dbReference type="Proteomes" id="UP000215413"/>
    </source>
</evidence>
<feature type="transmembrane region" description="Helical" evidence="2">
    <location>
        <begin position="280"/>
        <end position="298"/>
    </location>
</feature>
<gene>
    <name evidence="3" type="ORF">B9N49_02840</name>
</gene>
<dbReference type="RefSeq" id="WP_094205443.1">
    <property type="nucleotide sequence ID" value="NZ_JAWGQT010000009.1"/>
</dbReference>
<feature type="transmembrane region" description="Helical" evidence="2">
    <location>
        <begin position="252"/>
        <end position="273"/>
    </location>
</feature>
<feature type="transmembrane region" description="Helical" evidence="2">
    <location>
        <begin position="98"/>
        <end position="114"/>
    </location>
</feature>
<dbReference type="GO" id="GO:0015293">
    <property type="term" value="F:symporter activity"/>
    <property type="evidence" value="ECO:0007669"/>
    <property type="project" value="UniProtKB-UniRule"/>
</dbReference>
<comment type="caution">
    <text evidence="3">The sequence shown here is derived from an EMBL/GenBank/DDBJ whole genome shotgun (WGS) entry which is preliminary data.</text>
</comment>
<dbReference type="GO" id="GO:0008514">
    <property type="term" value="F:organic anion transmembrane transporter activity"/>
    <property type="evidence" value="ECO:0007669"/>
    <property type="project" value="InterPro"/>
</dbReference>
<name>A0A233V6M0_FINMA</name>
<reference evidence="4" key="1">
    <citation type="submission" date="2017-04" db="EMBL/GenBank/DDBJ databases">
        <title>Finegoldia magna isolated from orthopedic joint implant-associated infections.</title>
        <authorList>
            <person name="Bjorklund S."/>
            <person name="Bruggemann H."/>
            <person name="Jensen A."/>
            <person name="Hellmark B."/>
            <person name="Soderquist B."/>
        </authorList>
    </citation>
    <scope>NUCLEOTIDE SEQUENCE [LARGE SCALE GENOMIC DNA]</scope>
    <source>
        <strain evidence="4">CCUG 54800</strain>
    </source>
</reference>
<evidence type="ECO:0000313" key="3">
    <source>
        <dbReference type="EMBL" id="OXZ28041.1"/>
    </source>
</evidence>
<feature type="transmembrane region" description="Helical" evidence="2">
    <location>
        <begin position="57"/>
        <end position="78"/>
    </location>
</feature>
<dbReference type="Proteomes" id="UP000215413">
    <property type="component" value="Unassembled WGS sequence"/>
</dbReference>
<sequence length="428" mass="45118">MDKKIAGLKIPYFIIACVIIVISFIFDVLPNGMVGAFLFLIVFGELLNLIGNHTPIIKTYLGGGAIVSIFLGAAITYYKWLPADSIKSINTFMTKGGFLDFYIAALITGSILGMNRKLLIKAAIRYLPCILGSVIVALLLVGGVGLLFGKSVGESIAYIGIPIMGGGMGAGAVPISKVFESALNIPSETILSKLVPAVALGNAMAIVAGGLLNRLGKVRPSLTGNGQLVRSNDDSLKADKKENIVLEDVKDYGAGIVIATTFFTFGAILAFLFEKIGIKIHSYAWMIISVVIVKAAGIVPEKIEHVAEGWYNFVAKNFTAALMLGIGMAYTNLGQIFEAFTPSYVILVLAVIIGAIIGAGIVGYFVGFYPIETALTAGLCMANMGGTGDVAVLTAADRMELMPFAQISSRLGGALIILLASVLVPIFF</sequence>
<feature type="transmembrane region" description="Helical" evidence="2">
    <location>
        <begin position="32"/>
        <end position="50"/>
    </location>
</feature>
<accession>A0A233V6M0</accession>
<feature type="transmembrane region" description="Helical" evidence="2">
    <location>
        <begin position="155"/>
        <end position="173"/>
    </location>
</feature>
<dbReference type="PANTHER" id="PTHR40033:SF1">
    <property type="entry name" value="CITRATE-SODIUM SYMPORTER"/>
    <property type="match status" value="1"/>
</dbReference>
<keyword evidence="2" id="KW-0812">Transmembrane</keyword>
<feature type="transmembrane region" description="Helical" evidence="2">
    <location>
        <begin position="310"/>
        <end position="333"/>
    </location>
</feature>